<comment type="caution">
    <text evidence="1">The sequence shown here is derived from an EMBL/GenBank/DDBJ whole genome shotgun (WGS) entry which is preliminary data.</text>
</comment>
<name>A0A0C1ZPL8_9BACT</name>
<accession>A0A0C1ZPL8</accession>
<protein>
    <submittedName>
        <fullName evidence="1">Uncharacterized protein</fullName>
    </submittedName>
</protein>
<evidence type="ECO:0000313" key="1">
    <source>
        <dbReference type="EMBL" id="KIG12983.1"/>
    </source>
</evidence>
<organism evidence="1 2">
    <name type="scientific">Enhygromyxa salina</name>
    <dbReference type="NCBI Taxonomy" id="215803"/>
    <lineage>
        <taxon>Bacteria</taxon>
        <taxon>Pseudomonadati</taxon>
        <taxon>Myxococcota</taxon>
        <taxon>Polyangia</taxon>
        <taxon>Nannocystales</taxon>
        <taxon>Nannocystaceae</taxon>
        <taxon>Enhygromyxa</taxon>
    </lineage>
</organism>
<dbReference type="Proteomes" id="UP000031599">
    <property type="component" value="Unassembled WGS sequence"/>
</dbReference>
<reference evidence="1 2" key="1">
    <citation type="submission" date="2014-12" db="EMBL/GenBank/DDBJ databases">
        <title>Genome assembly of Enhygromyxa salina DSM 15201.</title>
        <authorList>
            <person name="Sharma G."/>
            <person name="Subramanian S."/>
        </authorList>
    </citation>
    <scope>NUCLEOTIDE SEQUENCE [LARGE SCALE GENOMIC DNA]</scope>
    <source>
        <strain evidence="1 2">DSM 15201</strain>
    </source>
</reference>
<dbReference type="AlphaFoldDB" id="A0A0C1ZPL8"/>
<dbReference type="EMBL" id="JMCC02000111">
    <property type="protein sequence ID" value="KIG12983.1"/>
    <property type="molecule type" value="Genomic_DNA"/>
</dbReference>
<proteinExistence type="predicted"/>
<sequence length="40" mass="4414">MPYTTVPAGLGDMKTILTAWSLAYDFPMPWLKKTSLSLAP</sequence>
<gene>
    <name evidence="1" type="ORF">DB30_00817</name>
</gene>
<evidence type="ECO:0000313" key="2">
    <source>
        <dbReference type="Proteomes" id="UP000031599"/>
    </source>
</evidence>